<feature type="non-terminal residue" evidence="1">
    <location>
        <position position="246"/>
    </location>
</feature>
<dbReference type="EnsemblMetazoa" id="ISCW017755-RA">
    <property type="protein sequence ID" value="ISCW017755-PA"/>
    <property type="gene ID" value="ISCW017755"/>
</dbReference>
<reference evidence="1 3" key="1">
    <citation type="submission" date="2008-03" db="EMBL/GenBank/DDBJ databases">
        <title>Annotation of Ixodes scapularis.</title>
        <authorList>
            <consortium name="Ixodes scapularis Genome Project Consortium"/>
            <person name="Caler E."/>
            <person name="Hannick L.I."/>
            <person name="Bidwell S."/>
            <person name="Joardar V."/>
            <person name="Thiagarajan M."/>
            <person name="Amedeo P."/>
            <person name="Galinsky K.J."/>
            <person name="Schobel S."/>
            <person name="Inman J."/>
            <person name="Hostetler J."/>
            <person name="Miller J."/>
            <person name="Hammond M."/>
            <person name="Megy K."/>
            <person name="Lawson D."/>
            <person name="Kodira C."/>
            <person name="Sutton G."/>
            <person name="Meyer J."/>
            <person name="Hill C.A."/>
            <person name="Birren B."/>
            <person name="Nene V."/>
            <person name="Collins F."/>
            <person name="Alarcon-Chaidez F."/>
            <person name="Wikel S."/>
            <person name="Strausberg R."/>
        </authorList>
    </citation>
    <scope>NUCLEOTIDE SEQUENCE [LARGE SCALE GENOMIC DNA]</scope>
    <source>
        <strain evidence="3">Wikel</strain>
        <strain evidence="1">Wikel colony</strain>
    </source>
</reference>
<proteinExistence type="evidence at protein level"/>
<dbReference type="EMBL" id="DS696337">
    <property type="protein sequence ID" value="EEC05057.1"/>
    <property type="molecule type" value="Genomic_DNA"/>
</dbReference>
<protein>
    <submittedName>
        <fullName evidence="1 2">Uncharacterized protein</fullName>
    </submittedName>
</protein>
<keyword evidence="3" id="KW-1185">Reference proteome</keyword>
<dbReference type="InParanoid" id="B7PEN5"/>
<dbReference type="Proteomes" id="UP000001555">
    <property type="component" value="Unassembled WGS sequence"/>
</dbReference>
<evidence type="ECO:0000313" key="2">
    <source>
        <dbReference type="EnsemblMetazoa" id="ISCW017755-PA"/>
    </source>
</evidence>
<dbReference type="OrthoDB" id="2135133at2759"/>
<sequence>MQVLFKKNDDGPVKEGVLVEWHAQAKKKSFTLLTQLLHGLSDALESASTQQGKNLERLHARQRHLNSKKVRLFCSNQEQKYLLTAEGHARGIGLPINSAILERDLGAYAESLVTDFAKELDSVLEEEDKKTYTRSLKQSLAHLIDATQLQNERALEAVFEKAVAAASDTFSSKAVVSEALTDQQLTRAAKEGMDAAFQVFNSECKRFSSEKKCGLHEALLKDVINRRMEDLRKENDQFISKLMADT</sequence>
<organism>
    <name type="scientific">Ixodes scapularis</name>
    <name type="common">Black-legged tick</name>
    <name type="synonym">Deer tick</name>
    <dbReference type="NCBI Taxonomy" id="6945"/>
    <lineage>
        <taxon>Eukaryota</taxon>
        <taxon>Metazoa</taxon>
        <taxon>Ecdysozoa</taxon>
        <taxon>Arthropoda</taxon>
        <taxon>Chelicerata</taxon>
        <taxon>Arachnida</taxon>
        <taxon>Acari</taxon>
        <taxon>Parasitiformes</taxon>
        <taxon>Ixodida</taxon>
        <taxon>Ixodoidea</taxon>
        <taxon>Ixodidae</taxon>
        <taxon>Ixodinae</taxon>
        <taxon>Ixodes</taxon>
    </lineage>
</organism>
<dbReference type="HOGENOM" id="CLU_1131408_0_0_1"/>
<dbReference type="PaxDb" id="6945-B7PEN5"/>
<dbReference type="STRING" id="6945.B7PEN5"/>
<keyword evidence="4" id="KW-1267">Proteomics identification</keyword>
<evidence type="ECO:0000313" key="1">
    <source>
        <dbReference type="EMBL" id="EEC05057.1"/>
    </source>
</evidence>
<gene>
    <name evidence="1" type="ORF">IscW_ISCW017755</name>
</gene>
<dbReference type="VEuPathDB" id="VectorBase:ISCW017755"/>
<dbReference type="VEuPathDB" id="VectorBase:ISCP_001346"/>
<reference evidence="2" key="2">
    <citation type="submission" date="2020-05" db="UniProtKB">
        <authorList>
            <consortium name="EnsemblMetazoa"/>
        </authorList>
    </citation>
    <scope>IDENTIFICATION</scope>
    <source>
        <strain evidence="2">wikel</strain>
    </source>
</reference>
<dbReference type="VEuPathDB" id="VectorBase:ISCI017755"/>
<dbReference type="EMBL" id="ABJB010956311">
    <property type="status" value="NOT_ANNOTATED_CDS"/>
    <property type="molecule type" value="Genomic_DNA"/>
</dbReference>
<accession>B7PEN5</accession>
<name>B7PEN5_IXOSC</name>
<evidence type="ECO:0000313" key="3">
    <source>
        <dbReference type="Proteomes" id="UP000001555"/>
    </source>
</evidence>
<evidence type="ECO:0007829" key="4">
    <source>
        <dbReference type="PeptideAtlas" id="B7PEN5"/>
    </source>
</evidence>
<dbReference type="AlphaFoldDB" id="B7PEN5"/>